<comment type="subcellular location">
    <subcellularLocation>
        <location evidence="6">Cell inner membrane</location>
        <topology evidence="6">Multi-pass membrane protein</topology>
    </subcellularLocation>
    <subcellularLocation>
        <location evidence="1">Membrane</location>
        <topology evidence="1">Multi-pass membrane protein</topology>
    </subcellularLocation>
</comment>
<keyword evidence="6" id="KW-0813">Transport</keyword>
<feature type="transmembrane region" description="Helical" evidence="6">
    <location>
        <begin position="114"/>
        <end position="141"/>
    </location>
</feature>
<evidence type="ECO:0000256" key="2">
    <source>
        <dbReference type="ARBA" id="ARBA00007783"/>
    </source>
</evidence>
<sequence>MTKLTDLERTESGDSRHLIYVAFKTLLVKEIRRFTRIWPQTLLPPAITMSLYFVIFGNLIGPRIGSMDGFDYMSYIVPGLIMMSVITNAYSNVVSSFFSMKFQHSIEELLVAPIPNYVILAGYVAGGVARGLGVGFIVTLLSLGFTDLEVHHVGVVLSIVFLTAVLFSLGGFINAMYATKFDDISIVPTFILTPLTYLGGVFYSISLLPDFWQGVSLINPILYMVNTFRYGILGVSDINIVFAYGMIILFIIILTVFSLRLLNRGVGIRS</sequence>
<name>A0A1Y0IA40_9GAMM</name>
<keyword evidence="6" id="KW-1003">Cell membrane</keyword>
<dbReference type="GO" id="GO:0140359">
    <property type="term" value="F:ABC-type transporter activity"/>
    <property type="evidence" value="ECO:0007669"/>
    <property type="project" value="InterPro"/>
</dbReference>
<evidence type="ECO:0000256" key="5">
    <source>
        <dbReference type="ARBA" id="ARBA00023136"/>
    </source>
</evidence>
<evidence type="ECO:0000313" key="9">
    <source>
        <dbReference type="Proteomes" id="UP000196027"/>
    </source>
</evidence>
<reference evidence="8 9" key="1">
    <citation type="submission" date="2017-05" db="EMBL/GenBank/DDBJ databases">
        <title>Genomic insights into alkan degradation activity of Oleiphilus messinensis.</title>
        <authorList>
            <person name="Kozyavkin S.A."/>
            <person name="Slesarev A.I."/>
            <person name="Golyshin P.N."/>
            <person name="Korzhenkov A."/>
            <person name="Golyshina O.N."/>
            <person name="Toshchakov S.V."/>
        </authorList>
    </citation>
    <scope>NUCLEOTIDE SEQUENCE [LARGE SCALE GENOMIC DNA]</scope>
    <source>
        <strain evidence="8 9">ME102</strain>
    </source>
</reference>
<dbReference type="AlphaFoldDB" id="A0A1Y0IA40"/>
<feature type="transmembrane region" description="Helical" evidence="6">
    <location>
        <begin position="240"/>
        <end position="262"/>
    </location>
</feature>
<organism evidence="8 9">
    <name type="scientific">Oleiphilus messinensis</name>
    <dbReference type="NCBI Taxonomy" id="141451"/>
    <lineage>
        <taxon>Bacteria</taxon>
        <taxon>Pseudomonadati</taxon>
        <taxon>Pseudomonadota</taxon>
        <taxon>Gammaproteobacteria</taxon>
        <taxon>Oceanospirillales</taxon>
        <taxon>Oleiphilaceae</taxon>
        <taxon>Oleiphilus</taxon>
    </lineage>
</organism>
<feature type="transmembrane region" description="Helical" evidence="6">
    <location>
        <begin position="211"/>
        <end position="228"/>
    </location>
</feature>
<dbReference type="RefSeq" id="WP_087462034.1">
    <property type="nucleotide sequence ID" value="NZ_CP021425.1"/>
</dbReference>
<feature type="transmembrane region" description="Helical" evidence="6">
    <location>
        <begin position="184"/>
        <end position="205"/>
    </location>
</feature>
<proteinExistence type="inferred from homology"/>
<feature type="transmembrane region" description="Helical" evidence="6">
    <location>
        <begin position="72"/>
        <end position="93"/>
    </location>
</feature>
<evidence type="ECO:0000259" key="7">
    <source>
        <dbReference type="PROSITE" id="PS51012"/>
    </source>
</evidence>
<keyword evidence="4 6" id="KW-1133">Transmembrane helix</keyword>
<feature type="transmembrane region" description="Helical" evidence="6">
    <location>
        <begin position="153"/>
        <end position="177"/>
    </location>
</feature>
<evidence type="ECO:0000256" key="6">
    <source>
        <dbReference type="RuleBase" id="RU361157"/>
    </source>
</evidence>
<dbReference type="OrthoDB" id="9804001at2"/>
<gene>
    <name evidence="8" type="ORF">OLMES_3067</name>
</gene>
<dbReference type="InterPro" id="IPR052522">
    <property type="entry name" value="ABC-2_transport_permease"/>
</dbReference>
<dbReference type="PROSITE" id="PS51012">
    <property type="entry name" value="ABC_TM2"/>
    <property type="match status" value="1"/>
</dbReference>
<keyword evidence="9" id="KW-1185">Reference proteome</keyword>
<keyword evidence="5 6" id="KW-0472">Membrane</keyword>
<evidence type="ECO:0000256" key="1">
    <source>
        <dbReference type="ARBA" id="ARBA00004141"/>
    </source>
</evidence>
<dbReference type="InterPro" id="IPR000412">
    <property type="entry name" value="ABC_2_transport"/>
</dbReference>
<dbReference type="InterPro" id="IPR013525">
    <property type="entry name" value="ABC2_TM"/>
</dbReference>
<evidence type="ECO:0000256" key="3">
    <source>
        <dbReference type="ARBA" id="ARBA00022692"/>
    </source>
</evidence>
<dbReference type="InterPro" id="IPR047817">
    <property type="entry name" value="ABC2_TM_bact-type"/>
</dbReference>
<dbReference type="NCBIfam" id="NF011648">
    <property type="entry name" value="PRK15066.1"/>
    <property type="match status" value="1"/>
</dbReference>
<dbReference type="Pfam" id="PF01061">
    <property type="entry name" value="ABC2_membrane"/>
    <property type="match status" value="1"/>
</dbReference>
<comment type="similarity">
    <text evidence="2 6">Belongs to the ABC-2 integral membrane protein family.</text>
</comment>
<evidence type="ECO:0000313" key="8">
    <source>
        <dbReference type="EMBL" id="ARU57110.1"/>
    </source>
</evidence>
<keyword evidence="3 6" id="KW-0812">Transmembrane</keyword>
<dbReference type="PIRSF" id="PIRSF006648">
    <property type="entry name" value="DrrB"/>
    <property type="match status" value="1"/>
</dbReference>
<protein>
    <recommendedName>
        <fullName evidence="6">Transport permease protein</fullName>
    </recommendedName>
</protein>
<dbReference type="PANTHER" id="PTHR43332">
    <property type="entry name" value="INNER MEMBRANE TRANSPORT PERMEASE YADH-RELATED"/>
    <property type="match status" value="1"/>
</dbReference>
<feature type="transmembrane region" description="Helical" evidence="6">
    <location>
        <begin position="42"/>
        <end position="60"/>
    </location>
</feature>
<dbReference type="GO" id="GO:0043190">
    <property type="term" value="C:ATP-binding cassette (ABC) transporter complex"/>
    <property type="evidence" value="ECO:0007669"/>
    <property type="project" value="InterPro"/>
</dbReference>
<feature type="domain" description="ABC transmembrane type-2" evidence="7">
    <location>
        <begin position="36"/>
        <end position="265"/>
    </location>
</feature>
<accession>A0A1Y0IA40</accession>
<dbReference type="EMBL" id="CP021425">
    <property type="protein sequence ID" value="ARU57110.1"/>
    <property type="molecule type" value="Genomic_DNA"/>
</dbReference>
<evidence type="ECO:0000256" key="4">
    <source>
        <dbReference type="ARBA" id="ARBA00022989"/>
    </source>
</evidence>
<dbReference type="PANTHER" id="PTHR43332:SF2">
    <property type="entry name" value="INNER MEMBRANE TRANSPORT PERMEASE YADH"/>
    <property type="match status" value="1"/>
</dbReference>
<dbReference type="Proteomes" id="UP000196027">
    <property type="component" value="Chromosome"/>
</dbReference>
<dbReference type="KEGG" id="ome:OLMES_3067"/>